<comment type="caution">
    <text evidence="3">The sequence shown here is derived from an EMBL/GenBank/DDBJ whole genome shotgun (WGS) entry which is preliminary data.</text>
</comment>
<feature type="compositionally biased region" description="Low complexity" evidence="1">
    <location>
        <begin position="275"/>
        <end position="288"/>
    </location>
</feature>
<proteinExistence type="predicted"/>
<keyword evidence="2" id="KW-0812">Transmembrane</keyword>
<keyword evidence="4" id="KW-1185">Reference proteome</keyword>
<keyword evidence="2" id="KW-1133">Transmembrane helix</keyword>
<protein>
    <recommendedName>
        <fullName evidence="5">DUF4367 domain-containing protein</fullName>
    </recommendedName>
</protein>
<accession>A0A916K5B4</accession>
<dbReference type="Proteomes" id="UP000693672">
    <property type="component" value="Unassembled WGS sequence"/>
</dbReference>
<keyword evidence="2" id="KW-0472">Membrane</keyword>
<reference evidence="3" key="1">
    <citation type="submission" date="2021-06" db="EMBL/GenBank/DDBJ databases">
        <authorList>
            <person name="Criscuolo A."/>
        </authorList>
    </citation>
    <scope>NUCLEOTIDE SEQUENCE</scope>
    <source>
        <strain evidence="3">CIP111600</strain>
    </source>
</reference>
<feature type="region of interest" description="Disordered" evidence="1">
    <location>
        <begin position="260"/>
        <end position="288"/>
    </location>
</feature>
<name>A0A916K5B4_9BACL</name>
<feature type="region of interest" description="Disordered" evidence="1">
    <location>
        <begin position="111"/>
        <end position="137"/>
    </location>
</feature>
<dbReference type="EMBL" id="CAJVAS010000022">
    <property type="protein sequence ID" value="CAG7641858.1"/>
    <property type="molecule type" value="Genomic_DNA"/>
</dbReference>
<evidence type="ECO:0008006" key="5">
    <source>
        <dbReference type="Google" id="ProtNLM"/>
    </source>
</evidence>
<dbReference type="RefSeq" id="WP_218094002.1">
    <property type="nucleotide sequence ID" value="NZ_CAJVAS010000022.1"/>
</dbReference>
<feature type="transmembrane region" description="Helical" evidence="2">
    <location>
        <begin position="64"/>
        <end position="84"/>
    </location>
</feature>
<evidence type="ECO:0000313" key="3">
    <source>
        <dbReference type="EMBL" id="CAG7641858.1"/>
    </source>
</evidence>
<gene>
    <name evidence="3" type="ORF">PAESOLCIP111_04277</name>
</gene>
<sequence length="288" mass="31329">MNKNRSRKPHGDVAELLETMEFDNSAAKERIFNRLVRSIETGSIQSTNSKKDGVQMMTRKWKTAAATAAAIVLIGGVFSTTSYAQGMIQSILARFHVGNMEIVQVDKERPVPANANNSASGQESGAESRVALSPQPKRSLQEARVAIGLNFPAPSWMADFKYVNTVLQGKTMVEVQYAQGDKTVNFLISQGGSNGIETTGEVKTAVMNGVTVYFANGIVIWETQGFTVEMYARDDFDAATLEKIVKGFDVGTPLSQAQIDQAKSNRDNLLRTERATQAAPAAASEERK</sequence>
<evidence type="ECO:0000256" key="2">
    <source>
        <dbReference type="SAM" id="Phobius"/>
    </source>
</evidence>
<evidence type="ECO:0000313" key="4">
    <source>
        <dbReference type="Proteomes" id="UP000693672"/>
    </source>
</evidence>
<feature type="compositionally biased region" description="Polar residues" evidence="1">
    <location>
        <begin position="114"/>
        <end position="125"/>
    </location>
</feature>
<dbReference type="AlphaFoldDB" id="A0A916K5B4"/>
<evidence type="ECO:0000256" key="1">
    <source>
        <dbReference type="SAM" id="MobiDB-lite"/>
    </source>
</evidence>
<organism evidence="3 4">
    <name type="scientific">Paenibacillus solanacearum</name>
    <dbReference type="NCBI Taxonomy" id="2048548"/>
    <lineage>
        <taxon>Bacteria</taxon>
        <taxon>Bacillati</taxon>
        <taxon>Bacillota</taxon>
        <taxon>Bacilli</taxon>
        <taxon>Bacillales</taxon>
        <taxon>Paenibacillaceae</taxon>
        <taxon>Paenibacillus</taxon>
    </lineage>
</organism>
<feature type="compositionally biased region" description="Basic and acidic residues" evidence="1">
    <location>
        <begin position="263"/>
        <end position="274"/>
    </location>
</feature>